<keyword evidence="2" id="KW-1185">Reference proteome</keyword>
<reference evidence="1" key="2">
    <citation type="submission" date="2023-01" db="EMBL/GenBank/DDBJ databases">
        <title>Draft genome sequence of Litoribrevibacter albus strain NBRC 110071.</title>
        <authorList>
            <person name="Sun Q."/>
            <person name="Mori K."/>
        </authorList>
    </citation>
    <scope>NUCLEOTIDE SEQUENCE</scope>
    <source>
        <strain evidence="1">NBRC 110071</strain>
    </source>
</reference>
<dbReference type="AlphaFoldDB" id="A0AA37SAM4"/>
<dbReference type="EMBL" id="BSNM01000014">
    <property type="protein sequence ID" value="GLQ31636.1"/>
    <property type="molecule type" value="Genomic_DNA"/>
</dbReference>
<evidence type="ECO:0000313" key="1">
    <source>
        <dbReference type="EMBL" id="GLQ31636.1"/>
    </source>
</evidence>
<name>A0AA37SAM4_9GAMM</name>
<sequence>MRKNTVDQYLTEWAISIIERTHPLDAKPTHFNESLVVEVVPESAGKSKPLWNGAINEPFTVDLVSRALSANMDEWGHKACLLYFYPQGRRVSQSDVVDQLKQLGFKANRRRVSETITRARTLVRVVA</sequence>
<gene>
    <name evidence="1" type="ORF">GCM10007876_21150</name>
</gene>
<dbReference type="Proteomes" id="UP001161389">
    <property type="component" value="Unassembled WGS sequence"/>
</dbReference>
<comment type="caution">
    <text evidence="1">The sequence shown here is derived from an EMBL/GenBank/DDBJ whole genome shotgun (WGS) entry which is preliminary data.</text>
</comment>
<reference evidence="1" key="1">
    <citation type="journal article" date="2014" name="Int. J. Syst. Evol. Microbiol.">
        <title>Complete genome sequence of Corynebacterium casei LMG S-19264T (=DSM 44701T), isolated from a smear-ripened cheese.</title>
        <authorList>
            <consortium name="US DOE Joint Genome Institute (JGI-PGF)"/>
            <person name="Walter F."/>
            <person name="Albersmeier A."/>
            <person name="Kalinowski J."/>
            <person name="Ruckert C."/>
        </authorList>
    </citation>
    <scope>NUCLEOTIDE SEQUENCE</scope>
    <source>
        <strain evidence="1">NBRC 110071</strain>
    </source>
</reference>
<evidence type="ECO:0000313" key="2">
    <source>
        <dbReference type="Proteomes" id="UP001161389"/>
    </source>
</evidence>
<proteinExistence type="predicted"/>
<protein>
    <submittedName>
        <fullName evidence="1">Uncharacterized protein</fullName>
    </submittedName>
</protein>
<dbReference type="RefSeq" id="WP_284381317.1">
    <property type="nucleotide sequence ID" value="NZ_BSNM01000014.1"/>
</dbReference>
<accession>A0AA37SAM4</accession>
<organism evidence="1 2">
    <name type="scientific">Litoribrevibacter albus</name>
    <dbReference type="NCBI Taxonomy" id="1473156"/>
    <lineage>
        <taxon>Bacteria</taxon>
        <taxon>Pseudomonadati</taxon>
        <taxon>Pseudomonadota</taxon>
        <taxon>Gammaproteobacteria</taxon>
        <taxon>Oceanospirillales</taxon>
        <taxon>Oceanospirillaceae</taxon>
        <taxon>Litoribrevibacter</taxon>
    </lineage>
</organism>